<dbReference type="Gene3D" id="1.10.10.60">
    <property type="entry name" value="Homeodomain-like"/>
    <property type="match status" value="1"/>
</dbReference>
<dbReference type="CDD" id="cd00167">
    <property type="entry name" value="SANT"/>
    <property type="match status" value="1"/>
</dbReference>
<dbReference type="InterPro" id="IPR009057">
    <property type="entry name" value="Homeodomain-like_sf"/>
</dbReference>
<feature type="region of interest" description="Disordered" evidence="9">
    <location>
        <begin position="198"/>
        <end position="237"/>
    </location>
</feature>
<dbReference type="Proteomes" id="UP000515163">
    <property type="component" value="Unplaced"/>
</dbReference>
<accession>A0A6P8HJI3</accession>
<evidence type="ECO:0000259" key="10">
    <source>
        <dbReference type="PROSITE" id="PS51156"/>
    </source>
</evidence>
<dbReference type="GO" id="GO:0006357">
    <property type="term" value="P:regulation of transcription by RNA polymerase II"/>
    <property type="evidence" value="ECO:0007669"/>
    <property type="project" value="TreeGrafter"/>
</dbReference>
<dbReference type="FunCoup" id="A0A6P8HJI3">
    <property type="interactions" value="2914"/>
</dbReference>
<dbReference type="SUPFAM" id="SSF46689">
    <property type="entry name" value="Homeodomain-like"/>
    <property type="match status" value="2"/>
</dbReference>
<evidence type="ECO:0000256" key="5">
    <source>
        <dbReference type="ARBA" id="ARBA00023054"/>
    </source>
</evidence>
<evidence type="ECO:0000256" key="7">
    <source>
        <dbReference type="ARBA" id="ARBA00023242"/>
    </source>
</evidence>
<dbReference type="GeneID" id="116290014"/>
<dbReference type="InterPro" id="IPR051066">
    <property type="entry name" value="Trans_reg/Corepressor"/>
</dbReference>
<proteinExistence type="inferred from homology"/>
<feature type="domain" description="SANT" evidence="11">
    <location>
        <begin position="371"/>
        <end position="422"/>
    </location>
</feature>
<evidence type="ECO:0000259" key="11">
    <source>
        <dbReference type="PROSITE" id="PS51293"/>
    </source>
</evidence>
<dbReference type="FunFam" id="1.10.10.60:FF:000033">
    <property type="entry name" value="REST corepressor 3"/>
    <property type="match status" value="1"/>
</dbReference>
<protein>
    <submittedName>
        <fullName evidence="13">REST corepressor 3-like isoform X1</fullName>
    </submittedName>
</protein>
<dbReference type="InterPro" id="IPR049048">
    <property type="entry name" value="REST_helical"/>
</dbReference>
<feature type="compositionally biased region" description="Low complexity" evidence="9">
    <location>
        <begin position="452"/>
        <end position="476"/>
    </location>
</feature>
<keyword evidence="5" id="KW-0175">Coiled coil</keyword>
<evidence type="ECO:0000256" key="6">
    <source>
        <dbReference type="ARBA" id="ARBA00023163"/>
    </source>
</evidence>
<comment type="similarity">
    <text evidence="8">Belongs to the CoREST family.</text>
</comment>
<dbReference type="GO" id="GO:0003714">
    <property type="term" value="F:transcription corepressor activity"/>
    <property type="evidence" value="ECO:0007669"/>
    <property type="project" value="TreeGrafter"/>
</dbReference>
<feature type="domain" description="ELM2" evidence="10">
    <location>
        <begin position="48"/>
        <end position="131"/>
    </location>
</feature>
<dbReference type="GO" id="GO:0000118">
    <property type="term" value="C:histone deacetylase complex"/>
    <property type="evidence" value="ECO:0007669"/>
    <property type="project" value="TreeGrafter"/>
</dbReference>
<dbReference type="InterPro" id="IPR001005">
    <property type="entry name" value="SANT/Myb"/>
</dbReference>
<dbReference type="FunFam" id="1.20.58.1880:FF:000001">
    <property type="entry name" value="REST corepressor 1"/>
    <property type="match status" value="1"/>
</dbReference>
<evidence type="ECO:0000313" key="13">
    <source>
        <dbReference type="RefSeq" id="XP_031552842.1"/>
    </source>
</evidence>
<dbReference type="PROSITE" id="PS51156">
    <property type="entry name" value="ELM2"/>
    <property type="match status" value="1"/>
</dbReference>
<dbReference type="PANTHER" id="PTHR16089:SF28">
    <property type="entry name" value="REST COREPRESSOR"/>
    <property type="match status" value="1"/>
</dbReference>
<keyword evidence="7" id="KW-0539">Nucleus</keyword>
<comment type="subcellular location">
    <subcellularLocation>
        <location evidence="1">Nucleus</location>
    </subcellularLocation>
</comment>
<evidence type="ECO:0000256" key="2">
    <source>
        <dbReference type="ARBA" id="ARBA00022491"/>
    </source>
</evidence>
<gene>
    <name evidence="13" type="primary">LOC116290014</name>
</gene>
<keyword evidence="4" id="KW-0805">Transcription regulation</keyword>
<dbReference type="AlphaFoldDB" id="A0A6P8HJI3"/>
<keyword evidence="6" id="KW-0804">Transcription</keyword>
<dbReference type="FunFam" id="4.10.1240.50:FF:000002">
    <property type="entry name" value="REST corepressor isoform X1"/>
    <property type="match status" value="1"/>
</dbReference>
<evidence type="ECO:0000256" key="4">
    <source>
        <dbReference type="ARBA" id="ARBA00023015"/>
    </source>
</evidence>
<sequence length="539" mass="60334">MASSARSSMMGIKVENGKNGGEPMEVQDKAQHVQGADQNDSDEEYHEPGMRVGSEYQAVIPDLASDDQDENSKHNALLVWAPAKDIPDSKLEEYLRTAKDKHGYNVEQALGMLFWHKHNVDKSLNDLSNFTPFPDEWSMEDKVLFEQAFGSHGKSFKRIQQMLPDKAVSSLVKYYYSWKKTRSRTSLIDRQARRLAVKEYMEPNSDNSDTSDSDFDPDKEQSQANGQIKPKTPTKQPVNQPLLLASTCCNIHCGAQSQHIQSTPKGNLCTACYHYWKRTGAMRQPRMGGRDERTGPRGNKLKRKPPKGMNLSHDSLMSISYTHGDAHIKPLDNEIDNLKRQIQANKQIISLNKYQMEVGIDDFRLGDLNNKNNARWTDKELLLAVQSVRKYGKDFQAMAEVVGNKTISQCRNFFVNYRRRYNLQEVLEEYEAEQGITSSDKKDSEMISSHMTGSPGLTSSPGPQTSSPPISSQGIPCQPPPLLKPSGAQPQRSQPPPLQSQSVSRVSQSGSPLQGPPPLIKPAGRPSMQSQEFGRAMAP</sequence>
<dbReference type="SMART" id="SM01189">
    <property type="entry name" value="ELM2"/>
    <property type="match status" value="1"/>
</dbReference>
<dbReference type="InterPro" id="IPR000949">
    <property type="entry name" value="ELM2_dom"/>
</dbReference>
<dbReference type="Pfam" id="PF20878">
    <property type="entry name" value="REST_helical"/>
    <property type="match status" value="1"/>
</dbReference>
<feature type="region of interest" description="Disordered" evidence="9">
    <location>
        <begin position="283"/>
        <end position="311"/>
    </location>
</feature>
<feature type="region of interest" description="Disordered" evidence="9">
    <location>
        <begin position="432"/>
        <end position="539"/>
    </location>
</feature>
<dbReference type="SMART" id="SM00717">
    <property type="entry name" value="SANT"/>
    <property type="match status" value="2"/>
</dbReference>
<dbReference type="PROSITE" id="PS51293">
    <property type="entry name" value="SANT"/>
    <property type="match status" value="2"/>
</dbReference>
<dbReference type="Pfam" id="PF00249">
    <property type="entry name" value="Myb_DNA-binding"/>
    <property type="match status" value="2"/>
</dbReference>
<evidence type="ECO:0000313" key="12">
    <source>
        <dbReference type="Proteomes" id="UP000515163"/>
    </source>
</evidence>
<reference evidence="13" key="1">
    <citation type="submission" date="2025-08" db="UniProtKB">
        <authorList>
            <consortium name="RefSeq"/>
        </authorList>
    </citation>
    <scope>IDENTIFICATION</scope>
    <source>
        <tissue evidence="13">Tentacle</tissue>
    </source>
</reference>
<organism evidence="12 13">
    <name type="scientific">Actinia tenebrosa</name>
    <name type="common">Australian red waratah sea anemone</name>
    <dbReference type="NCBI Taxonomy" id="6105"/>
    <lineage>
        <taxon>Eukaryota</taxon>
        <taxon>Metazoa</taxon>
        <taxon>Cnidaria</taxon>
        <taxon>Anthozoa</taxon>
        <taxon>Hexacorallia</taxon>
        <taxon>Actiniaria</taxon>
        <taxon>Actiniidae</taxon>
        <taxon>Actinia</taxon>
    </lineage>
</organism>
<dbReference type="RefSeq" id="XP_031552842.1">
    <property type="nucleotide sequence ID" value="XM_031696982.1"/>
</dbReference>
<feature type="domain" description="SANT" evidence="11">
    <location>
        <begin position="132"/>
        <end position="183"/>
    </location>
</feature>
<dbReference type="GO" id="GO:0005667">
    <property type="term" value="C:transcription regulator complex"/>
    <property type="evidence" value="ECO:0007669"/>
    <property type="project" value="TreeGrafter"/>
</dbReference>
<feature type="compositionally biased region" description="Low complexity" evidence="9">
    <location>
        <begin position="499"/>
        <end position="513"/>
    </location>
</feature>
<evidence type="ECO:0000256" key="1">
    <source>
        <dbReference type="ARBA" id="ARBA00004123"/>
    </source>
</evidence>
<dbReference type="Gene3D" id="1.20.58.1880">
    <property type="match status" value="1"/>
</dbReference>
<evidence type="ECO:0000256" key="9">
    <source>
        <dbReference type="SAM" id="MobiDB-lite"/>
    </source>
</evidence>
<keyword evidence="3" id="KW-0677">Repeat</keyword>
<dbReference type="Pfam" id="PF01448">
    <property type="entry name" value="ELM2"/>
    <property type="match status" value="1"/>
</dbReference>
<dbReference type="KEGG" id="aten:116290014"/>
<keyword evidence="12" id="KW-1185">Reference proteome</keyword>
<evidence type="ECO:0000256" key="8">
    <source>
        <dbReference type="ARBA" id="ARBA00038011"/>
    </source>
</evidence>
<dbReference type="InParanoid" id="A0A6P8HJI3"/>
<dbReference type="PANTHER" id="PTHR16089">
    <property type="entry name" value="REST COREPRESSOR COREST PROTEIN-RELATED"/>
    <property type="match status" value="1"/>
</dbReference>
<feature type="region of interest" description="Disordered" evidence="9">
    <location>
        <begin position="1"/>
        <end position="48"/>
    </location>
</feature>
<evidence type="ECO:0000256" key="3">
    <source>
        <dbReference type="ARBA" id="ARBA00022737"/>
    </source>
</evidence>
<dbReference type="OrthoDB" id="10064338at2759"/>
<dbReference type="InterPro" id="IPR017884">
    <property type="entry name" value="SANT_dom"/>
</dbReference>
<keyword evidence="2" id="KW-0678">Repressor</keyword>
<dbReference type="Gene3D" id="4.10.1240.50">
    <property type="match status" value="1"/>
</dbReference>
<name>A0A6P8HJI3_ACTTE</name>